<evidence type="ECO:0000256" key="1">
    <source>
        <dbReference type="ARBA" id="ARBA00002778"/>
    </source>
</evidence>
<comment type="catalytic activity">
    <reaction evidence="9 10">
        <text>uridine(44) in tRNA(Ser) + S-adenosyl-L-methionine = 2'-O-methyluridine(44) in tRNA(Ser) + S-adenosyl-L-homocysteine + H(+)</text>
        <dbReference type="Rhea" id="RHEA:43100"/>
        <dbReference type="Rhea" id="RHEA-COMP:10339"/>
        <dbReference type="Rhea" id="RHEA-COMP:10340"/>
        <dbReference type="ChEBI" id="CHEBI:15378"/>
        <dbReference type="ChEBI" id="CHEBI:57856"/>
        <dbReference type="ChEBI" id="CHEBI:59789"/>
        <dbReference type="ChEBI" id="CHEBI:65315"/>
        <dbReference type="ChEBI" id="CHEBI:74478"/>
        <dbReference type="EC" id="2.1.1.211"/>
    </reaction>
</comment>
<evidence type="ECO:0000313" key="12">
    <source>
        <dbReference type="WBParaSite" id="MBELARI_LOCUS10738"/>
    </source>
</evidence>
<evidence type="ECO:0000313" key="11">
    <source>
        <dbReference type="Proteomes" id="UP000887575"/>
    </source>
</evidence>
<dbReference type="InterPro" id="IPR011671">
    <property type="entry name" value="tRNA_uracil_MeTrfase"/>
</dbReference>
<comment type="function">
    <text evidence="1">Probable adenosyl-L-methionine (AdoMet)-dependent tRNA (uracil-O(2)-)-methyltransferase.</text>
</comment>
<evidence type="ECO:0000256" key="9">
    <source>
        <dbReference type="ARBA" id="ARBA00047957"/>
    </source>
</evidence>
<dbReference type="AlphaFoldDB" id="A0AAF3E9Z7"/>
<evidence type="ECO:0000256" key="6">
    <source>
        <dbReference type="ARBA" id="ARBA00022679"/>
    </source>
</evidence>
<dbReference type="WBParaSite" id="MBELARI_LOCUS10738">
    <property type="protein sequence ID" value="MBELARI_LOCUS10738"/>
    <property type="gene ID" value="MBELARI_LOCUS10738"/>
</dbReference>
<keyword evidence="6 10" id="KW-0808">Transferase</keyword>
<evidence type="ECO:0000256" key="10">
    <source>
        <dbReference type="RuleBase" id="RU368004"/>
    </source>
</evidence>
<keyword evidence="7 10" id="KW-0949">S-adenosyl-L-methionine</keyword>
<comment type="similarity">
    <text evidence="3 10">Belongs to the TRM44 family.</text>
</comment>
<proteinExistence type="inferred from homology"/>
<evidence type="ECO:0000256" key="5">
    <source>
        <dbReference type="ARBA" id="ARBA00022603"/>
    </source>
</evidence>
<dbReference type="SUPFAM" id="SSF53335">
    <property type="entry name" value="S-adenosyl-L-methionine-dependent methyltransferases"/>
    <property type="match status" value="1"/>
</dbReference>
<evidence type="ECO:0000256" key="4">
    <source>
        <dbReference type="ARBA" id="ARBA00022490"/>
    </source>
</evidence>
<keyword evidence="11" id="KW-1185">Reference proteome</keyword>
<keyword evidence="8 10" id="KW-0819">tRNA processing</keyword>
<sequence>MMKVLCVDKVGYEEENPLEECFKKLIYLWSTQCHTVNRRIIAITELSPDQSADFDSIVASCLKETQLPENVEEKYLHKLIPRTPIFSICYQMHFFTDVFHCHFYTFAPNSDLKNPHLNAPYAIRFRQIDEKSGELSVEVDSKCSEHQEKWICDHVFPTLIRWMKTMKLDQQKVITNRLIDSEKYAYTYLKIKEDFGKPLVLEWKESTDPQKFVFEDCGISAYLMEIWKSIDRFPKKFADIGCGNGLLVHLLNKLGVDGIGIDLRKRKIWQDLFNGTKLIEGVVDPTRPNDPNLEAVDFLIGNHSDELTPWIPIMAARLGCDFFLLPCCPFDFKGKFCHKRPNQSKYDAFLQFVRKICEELGYETRDDRLSIPSTKRKCFVCTIPSQGLKPNLDEVIARLTAGHSTTLFLPREKEEKVLNCSRVPVEVRERITKRIFTALLGETLERKSGEWREGNPLSIASVFSLLPPEEVDYMRQQNGGLQTFIKNQHQIFRIESGNVRIRDWRKQEEWNGMKKKKAKMNPSKIKTTACWMHLYHPDGCPLTEEECTYLHSS</sequence>
<dbReference type="PANTHER" id="PTHR21210">
    <property type="entry name" value="TRNA (URACIL-O(2)-)-METHYLTRANSFERASE-RELATED"/>
    <property type="match status" value="1"/>
</dbReference>
<keyword evidence="4 10" id="KW-0963">Cytoplasm</keyword>
<evidence type="ECO:0000256" key="8">
    <source>
        <dbReference type="ARBA" id="ARBA00022694"/>
    </source>
</evidence>
<dbReference type="Pfam" id="PF07757">
    <property type="entry name" value="AdoMet_MTase"/>
    <property type="match status" value="1"/>
</dbReference>
<accession>A0AAF3E9Z7</accession>
<reference evidence="12" key="1">
    <citation type="submission" date="2024-02" db="UniProtKB">
        <authorList>
            <consortium name="WormBaseParasite"/>
        </authorList>
    </citation>
    <scope>IDENTIFICATION</scope>
</reference>
<organism evidence="11 12">
    <name type="scientific">Mesorhabditis belari</name>
    <dbReference type="NCBI Taxonomy" id="2138241"/>
    <lineage>
        <taxon>Eukaryota</taxon>
        <taxon>Metazoa</taxon>
        <taxon>Ecdysozoa</taxon>
        <taxon>Nematoda</taxon>
        <taxon>Chromadorea</taxon>
        <taxon>Rhabditida</taxon>
        <taxon>Rhabditina</taxon>
        <taxon>Rhabditomorpha</taxon>
        <taxon>Rhabditoidea</taxon>
        <taxon>Rhabditidae</taxon>
        <taxon>Mesorhabditinae</taxon>
        <taxon>Mesorhabditis</taxon>
    </lineage>
</organism>
<evidence type="ECO:0000256" key="3">
    <source>
        <dbReference type="ARBA" id="ARBA00009056"/>
    </source>
</evidence>
<comment type="subcellular location">
    <subcellularLocation>
        <location evidence="2 10">Cytoplasm</location>
    </subcellularLocation>
</comment>
<dbReference type="Proteomes" id="UP000887575">
    <property type="component" value="Unassembled WGS sequence"/>
</dbReference>
<dbReference type="GO" id="GO:0141101">
    <property type="term" value="F:tRNA(Ser) (uridine(44)-2'-O-)-methyltransferase activity"/>
    <property type="evidence" value="ECO:0007669"/>
    <property type="project" value="UniProtKB-EC"/>
</dbReference>
<dbReference type="InterPro" id="IPR029063">
    <property type="entry name" value="SAM-dependent_MTases_sf"/>
</dbReference>
<name>A0AAF3E9Z7_9BILA</name>
<evidence type="ECO:0000256" key="2">
    <source>
        <dbReference type="ARBA" id="ARBA00004496"/>
    </source>
</evidence>
<dbReference type="PANTHER" id="PTHR21210:SF0">
    <property type="entry name" value="TRNA (URACIL-O(2)-)-METHYLTRANSFERASE-RELATED"/>
    <property type="match status" value="1"/>
</dbReference>
<dbReference type="EC" id="2.1.1.211" evidence="10"/>
<comment type="function">
    <text evidence="10">Adenosyl-L-methionine (AdoMet)-dependent tRNA (uracil-O(2)-)-methyltransferase.</text>
</comment>
<protein>
    <recommendedName>
        <fullName evidence="10">tRNA (uracil-O(2)-)-methyltransferase</fullName>
        <ecNumber evidence="10">2.1.1.211</ecNumber>
    </recommendedName>
</protein>
<keyword evidence="5 10" id="KW-0489">Methyltransferase</keyword>
<dbReference type="GO" id="GO:0030488">
    <property type="term" value="P:tRNA methylation"/>
    <property type="evidence" value="ECO:0007669"/>
    <property type="project" value="UniProtKB-UniRule"/>
</dbReference>
<evidence type="ECO:0000256" key="7">
    <source>
        <dbReference type="ARBA" id="ARBA00022691"/>
    </source>
</evidence>
<dbReference type="GO" id="GO:0005737">
    <property type="term" value="C:cytoplasm"/>
    <property type="evidence" value="ECO:0007669"/>
    <property type="project" value="UniProtKB-SubCell"/>
</dbReference>